<feature type="chain" id="PRO_5012379851" description="Amine oxidase" evidence="5">
    <location>
        <begin position="20"/>
        <end position="533"/>
    </location>
</feature>
<keyword evidence="2 4" id="KW-0560">Oxidoreductase</keyword>
<feature type="binding site" evidence="3">
    <location>
        <position position="291"/>
    </location>
    <ligand>
        <name>FAD</name>
        <dbReference type="ChEBI" id="CHEBI:57692"/>
    </ligand>
</feature>
<dbReference type="GO" id="GO:0006598">
    <property type="term" value="P:polyamine catabolic process"/>
    <property type="evidence" value="ECO:0007669"/>
    <property type="project" value="TreeGrafter"/>
</dbReference>
<dbReference type="OrthoDB" id="5046242at2759"/>
<keyword evidence="8" id="KW-1185">Reference proteome</keyword>
<evidence type="ECO:0000256" key="2">
    <source>
        <dbReference type="ARBA" id="ARBA00023002"/>
    </source>
</evidence>
<dbReference type="Pfam" id="PF01593">
    <property type="entry name" value="Amino_oxidase"/>
    <property type="match status" value="1"/>
</dbReference>
<accession>A0A284RI61</accession>
<name>A0A284RI61_ARMOS</name>
<dbReference type="PRINTS" id="PR00757">
    <property type="entry name" value="AMINEOXDASEF"/>
</dbReference>
<dbReference type="PANTHER" id="PTHR10742">
    <property type="entry name" value="FLAVIN MONOAMINE OXIDASE"/>
    <property type="match status" value="1"/>
</dbReference>
<keyword evidence="5" id="KW-0732">Signal</keyword>
<comment type="cofactor">
    <cofactor evidence="1 4">
        <name>FAD</name>
        <dbReference type="ChEBI" id="CHEBI:57692"/>
    </cofactor>
</comment>
<dbReference type="Gene3D" id="3.90.660.10">
    <property type="match status" value="1"/>
</dbReference>
<dbReference type="EC" id="1.4.3.-" evidence="4"/>
<dbReference type="InterPro" id="IPR001613">
    <property type="entry name" value="Flavin_amine_oxidase"/>
</dbReference>
<evidence type="ECO:0000259" key="6">
    <source>
        <dbReference type="Pfam" id="PF01593"/>
    </source>
</evidence>
<dbReference type="OMA" id="YSFRSTY"/>
<feature type="domain" description="Amine oxidase" evidence="6">
    <location>
        <begin position="40"/>
        <end position="507"/>
    </location>
</feature>
<dbReference type="PANTHER" id="PTHR10742:SF313">
    <property type="entry name" value="AMINE OXIDASE"/>
    <property type="match status" value="1"/>
</dbReference>
<dbReference type="STRING" id="47428.A0A284RI61"/>
<sequence>MTLVVVLTASLALAASVSGSAFPRNNGSSNPRVLILGGGVAGVIAARTLHERGIDNFVIIEARDELGGRMKSQPFAGYTIELGANWCVLRNSFYVQQADTIVDRRVQGTQTGTGPANPIFELALKHNVTTQYNDFYGSITTYDTTGEVDYLDVFNDAVDAYSALTVTGGARVTGSLVDLTSKTGYALNGVKPRDPYEMAAEYYQASISITITYSLRMTLGRSLIGNMLKNLIRPRGLLRLGHANNFTFDADEGGFSEDNLLAIDQRGFKALIQLEAQEFLQPEHVSLNSTVKTISYSRDGAQVTLTSGETIEGDYALCTFSIGVLQDDYVTFEPPLPDYKMEAIQSMTMATYTKIFLKFPEKFWFDTELALYADPTRGTYPVWQSLDHPNFFPGSGLIFATVTGDWSLRVEALSDKQVQDEAMDVLRKMYPNVTIPEPTEFLFPRWNSDPLYRGSYSNWPPSFFSQHHNNLRSNIDRLYFAGEATSQKYFGFLQGAYDEGLKVATNMVECMRGDGCVTLQHVESVKNAFPYEI</sequence>
<dbReference type="Proteomes" id="UP000219338">
    <property type="component" value="Unassembled WGS sequence"/>
</dbReference>
<dbReference type="SUPFAM" id="SSF54373">
    <property type="entry name" value="FAD-linked reductases, C-terminal domain"/>
    <property type="match status" value="1"/>
</dbReference>
<evidence type="ECO:0000256" key="3">
    <source>
        <dbReference type="PIRSR" id="PIRSR601613-1"/>
    </source>
</evidence>
<feature type="signal peptide" evidence="5">
    <location>
        <begin position="1"/>
        <end position="19"/>
    </location>
</feature>
<evidence type="ECO:0000256" key="1">
    <source>
        <dbReference type="ARBA" id="ARBA00001974"/>
    </source>
</evidence>
<feature type="binding site" evidence="3">
    <location>
        <begin position="61"/>
        <end position="62"/>
    </location>
    <ligand>
        <name>FAD</name>
        <dbReference type="ChEBI" id="CHEBI:57692"/>
    </ligand>
</feature>
<protein>
    <recommendedName>
        <fullName evidence="4">Amine oxidase</fullName>
        <ecNumber evidence="4">1.4.3.-</ecNumber>
    </recommendedName>
</protein>
<proteinExistence type="inferred from homology"/>
<evidence type="ECO:0000256" key="4">
    <source>
        <dbReference type="RuleBase" id="RU362067"/>
    </source>
</evidence>
<organism evidence="7 8">
    <name type="scientific">Armillaria ostoyae</name>
    <name type="common">Armillaria root rot fungus</name>
    <dbReference type="NCBI Taxonomy" id="47428"/>
    <lineage>
        <taxon>Eukaryota</taxon>
        <taxon>Fungi</taxon>
        <taxon>Dikarya</taxon>
        <taxon>Basidiomycota</taxon>
        <taxon>Agaricomycotina</taxon>
        <taxon>Agaricomycetes</taxon>
        <taxon>Agaricomycetidae</taxon>
        <taxon>Agaricales</taxon>
        <taxon>Marasmiineae</taxon>
        <taxon>Physalacriaceae</taxon>
        <taxon>Armillaria</taxon>
    </lineage>
</organism>
<evidence type="ECO:0000313" key="8">
    <source>
        <dbReference type="Proteomes" id="UP000219338"/>
    </source>
</evidence>
<dbReference type="EMBL" id="FUEG01000009">
    <property type="protein sequence ID" value="SJL08438.1"/>
    <property type="molecule type" value="Genomic_DNA"/>
</dbReference>
<evidence type="ECO:0000256" key="5">
    <source>
        <dbReference type="SAM" id="SignalP"/>
    </source>
</evidence>
<evidence type="ECO:0000313" key="7">
    <source>
        <dbReference type="EMBL" id="SJL08438.1"/>
    </source>
</evidence>
<comment type="similarity">
    <text evidence="4">Belongs to the flavin monoamine oxidase family.</text>
</comment>
<dbReference type="GO" id="GO:0016491">
    <property type="term" value="F:oxidoreductase activity"/>
    <property type="evidence" value="ECO:0007669"/>
    <property type="project" value="UniProtKB-KW"/>
</dbReference>
<gene>
    <name evidence="7" type="ORF">ARMOST_11802</name>
</gene>
<keyword evidence="4" id="KW-0274">FAD</keyword>
<dbReference type="Gene3D" id="3.50.50.60">
    <property type="entry name" value="FAD/NAD(P)-binding domain"/>
    <property type="match status" value="1"/>
</dbReference>
<dbReference type="SUPFAM" id="SSF51905">
    <property type="entry name" value="FAD/NAD(P)-binding domain"/>
    <property type="match status" value="1"/>
</dbReference>
<dbReference type="InterPro" id="IPR002937">
    <property type="entry name" value="Amino_oxidase"/>
</dbReference>
<dbReference type="InterPro" id="IPR050281">
    <property type="entry name" value="Flavin_monoamine_oxidase"/>
</dbReference>
<reference evidence="8" key="1">
    <citation type="journal article" date="2017" name="Nat. Ecol. Evol.">
        <title>Genome expansion and lineage-specific genetic innovations in the forest pathogenic fungi Armillaria.</title>
        <authorList>
            <person name="Sipos G."/>
            <person name="Prasanna A.N."/>
            <person name="Walter M.C."/>
            <person name="O'Connor E."/>
            <person name="Balint B."/>
            <person name="Krizsan K."/>
            <person name="Kiss B."/>
            <person name="Hess J."/>
            <person name="Varga T."/>
            <person name="Slot J."/>
            <person name="Riley R."/>
            <person name="Boka B."/>
            <person name="Rigling D."/>
            <person name="Barry K."/>
            <person name="Lee J."/>
            <person name="Mihaltcheva S."/>
            <person name="LaButti K."/>
            <person name="Lipzen A."/>
            <person name="Waldron R."/>
            <person name="Moloney N.M."/>
            <person name="Sperisen C."/>
            <person name="Kredics L."/>
            <person name="Vagvoelgyi C."/>
            <person name="Patrignani A."/>
            <person name="Fitzpatrick D."/>
            <person name="Nagy I."/>
            <person name="Doyle S."/>
            <person name="Anderson J.B."/>
            <person name="Grigoriev I.V."/>
            <person name="Gueldener U."/>
            <person name="Muensterkoetter M."/>
            <person name="Nagy L.G."/>
        </authorList>
    </citation>
    <scope>NUCLEOTIDE SEQUENCE [LARGE SCALE GENOMIC DNA]</scope>
    <source>
        <strain evidence="8">C18/9</strain>
    </source>
</reference>
<keyword evidence="4" id="KW-0285">Flavoprotein</keyword>
<dbReference type="InterPro" id="IPR036188">
    <property type="entry name" value="FAD/NAD-bd_sf"/>
</dbReference>
<dbReference type="AlphaFoldDB" id="A0A284RI61"/>